<dbReference type="Proteomes" id="UP000015001">
    <property type="component" value="Unassembled WGS sequence"/>
</dbReference>
<dbReference type="AlphaFoldDB" id="S4M8Y5"/>
<organism evidence="1 2">
    <name type="scientific">Streptomyces afghaniensis 772</name>
    <dbReference type="NCBI Taxonomy" id="1283301"/>
    <lineage>
        <taxon>Bacteria</taxon>
        <taxon>Bacillati</taxon>
        <taxon>Actinomycetota</taxon>
        <taxon>Actinomycetes</taxon>
        <taxon>Kitasatosporales</taxon>
        <taxon>Streptomycetaceae</taxon>
        <taxon>Streptomyces</taxon>
    </lineage>
</organism>
<proteinExistence type="predicted"/>
<dbReference type="PATRIC" id="fig|1283301.3.peg.7072"/>
<protein>
    <submittedName>
        <fullName evidence="1">Uncharacterized protein</fullName>
    </submittedName>
</protein>
<gene>
    <name evidence="1" type="ORF">STAFG_7123</name>
</gene>
<reference evidence="1 2" key="1">
    <citation type="submission" date="2013-02" db="EMBL/GenBank/DDBJ databases">
        <title>Draft Genome Sequence of Streptomyces afghaniensis, Which Produces Compounds of the Julimycin B-Complex.</title>
        <authorList>
            <person name="Gruening B.A."/>
            <person name="Praeg A."/>
            <person name="Erxleben A."/>
            <person name="Guenther S."/>
            <person name="Fiedler H.-P."/>
            <person name="Goodfellow M."/>
            <person name="Mueller M."/>
        </authorList>
    </citation>
    <scope>NUCLEOTIDE SEQUENCE [LARGE SCALE GENOMIC DNA]</scope>
    <source>
        <strain evidence="1 2">772</strain>
    </source>
</reference>
<dbReference type="EMBL" id="AOPY01001604">
    <property type="protein sequence ID" value="EPJ35823.1"/>
    <property type="molecule type" value="Genomic_DNA"/>
</dbReference>
<evidence type="ECO:0000313" key="2">
    <source>
        <dbReference type="Proteomes" id="UP000015001"/>
    </source>
</evidence>
<dbReference type="HOGENOM" id="CLU_3391556_0_0_11"/>
<name>S4M8Y5_9ACTN</name>
<comment type="caution">
    <text evidence="1">The sequence shown here is derived from an EMBL/GenBank/DDBJ whole genome shotgun (WGS) entry which is preliminary data.</text>
</comment>
<sequence>MAEEAAVRLAAAARIVEDGGVGAGESPRTFVA</sequence>
<accession>S4M8Y5</accession>
<evidence type="ECO:0000313" key="1">
    <source>
        <dbReference type="EMBL" id="EPJ35823.1"/>
    </source>
</evidence>
<keyword evidence="2" id="KW-1185">Reference proteome</keyword>